<reference evidence="1 2" key="1">
    <citation type="submission" date="2019-04" db="EMBL/GenBank/DDBJ databases">
        <title>Aspergillus burnettii sp. nov., novel species from soil in southeast Queensland.</title>
        <authorList>
            <person name="Gilchrist C.L.M."/>
            <person name="Pitt J.I."/>
            <person name="Lange L."/>
            <person name="Lacey H.J."/>
            <person name="Vuong D."/>
            <person name="Midgley D.J."/>
            <person name="Greenfield P."/>
            <person name="Bradbury M."/>
            <person name="Lacey E."/>
            <person name="Busk P.K."/>
            <person name="Pilgaard B."/>
            <person name="Chooi Y.H."/>
            <person name="Piggott A.M."/>
        </authorList>
    </citation>
    <scope>NUCLEOTIDE SEQUENCE [LARGE SCALE GENOMIC DNA]</scope>
    <source>
        <strain evidence="1 2">FRR 5400</strain>
    </source>
</reference>
<comment type="caution">
    <text evidence="1">The sequence shown here is derived from an EMBL/GenBank/DDBJ whole genome shotgun (WGS) entry which is preliminary data.</text>
</comment>
<organism evidence="1 2">
    <name type="scientific">Petromyces alliaceus</name>
    <name type="common">Aspergillus alliaceus</name>
    <dbReference type="NCBI Taxonomy" id="209559"/>
    <lineage>
        <taxon>Eukaryota</taxon>
        <taxon>Fungi</taxon>
        <taxon>Dikarya</taxon>
        <taxon>Ascomycota</taxon>
        <taxon>Pezizomycotina</taxon>
        <taxon>Eurotiomycetes</taxon>
        <taxon>Eurotiomycetidae</taxon>
        <taxon>Eurotiales</taxon>
        <taxon>Aspergillaceae</taxon>
        <taxon>Aspergillus</taxon>
        <taxon>Aspergillus subgen. Circumdati</taxon>
    </lineage>
</organism>
<evidence type="ECO:0000313" key="1">
    <source>
        <dbReference type="EMBL" id="KAF5862286.1"/>
    </source>
</evidence>
<accession>A0A8H6A5P5</accession>
<name>A0A8H6A5P5_PETAA</name>
<dbReference type="EMBL" id="SPNV01000077">
    <property type="protein sequence ID" value="KAF5862286.1"/>
    <property type="molecule type" value="Genomic_DNA"/>
</dbReference>
<gene>
    <name evidence="1" type="ORF">ETB97_011810</name>
</gene>
<dbReference type="Gene3D" id="3.30.930.10">
    <property type="entry name" value="Bira Bifunctional Protein, Domain 2"/>
    <property type="match status" value="1"/>
</dbReference>
<dbReference type="Proteomes" id="UP000541154">
    <property type="component" value="Unassembled WGS sequence"/>
</dbReference>
<protein>
    <submittedName>
        <fullName evidence="1">Uncharacterized protein</fullName>
    </submittedName>
</protein>
<sequence>MPDSHEVIGDLHDVQHAFVCPPYPHHALRKAALPSRKRSKSTLIWLDVNKEEDLSKGSGKLEKMIATRAIQGAASHSLGQNISKMFNISVEDPKTDGKATFHK</sequence>
<dbReference type="InterPro" id="IPR045864">
    <property type="entry name" value="aa-tRNA-synth_II/BPL/LPL"/>
</dbReference>
<keyword evidence="2" id="KW-1185">Reference proteome</keyword>
<proteinExistence type="predicted"/>
<dbReference type="AlphaFoldDB" id="A0A8H6A5P5"/>
<evidence type="ECO:0000313" key="2">
    <source>
        <dbReference type="Proteomes" id="UP000541154"/>
    </source>
</evidence>